<dbReference type="PANTHER" id="PTHR11006">
    <property type="entry name" value="PROTEIN ARGININE N-METHYLTRANSFERASE"/>
    <property type="match status" value="1"/>
</dbReference>
<dbReference type="GO" id="GO:0016274">
    <property type="term" value="F:protein-arginine N-methyltransferase activity"/>
    <property type="evidence" value="ECO:0007669"/>
    <property type="project" value="InterPro"/>
</dbReference>
<evidence type="ECO:0000256" key="3">
    <source>
        <dbReference type="PROSITE-ProRule" id="PRU01015"/>
    </source>
</evidence>
<dbReference type="SUPFAM" id="SSF48452">
    <property type="entry name" value="TPR-like"/>
    <property type="match status" value="1"/>
</dbReference>
<reference evidence="4" key="1">
    <citation type="journal article" date="2016" name="Ticks Tick Borne Dis.">
        <title>De novo assembly and annotation of the salivary gland transcriptome of Rhipicephalus appendiculatus male and female ticks during blood feeding.</title>
        <authorList>
            <person name="de Castro M.H."/>
            <person name="de Klerk D."/>
            <person name="Pienaar R."/>
            <person name="Latif A.A."/>
            <person name="Rees D.J."/>
            <person name="Mans B.J."/>
        </authorList>
    </citation>
    <scope>NUCLEOTIDE SEQUENCE</scope>
    <source>
        <tissue evidence="4">Salivary glands</tissue>
    </source>
</reference>
<keyword evidence="3 4" id="KW-0808">Transferase</keyword>
<dbReference type="GO" id="GO:0032259">
    <property type="term" value="P:methylation"/>
    <property type="evidence" value="ECO:0007669"/>
    <property type="project" value="UniProtKB-KW"/>
</dbReference>
<evidence type="ECO:0000256" key="1">
    <source>
        <dbReference type="ARBA" id="ARBA00022691"/>
    </source>
</evidence>
<dbReference type="Pfam" id="PF06325">
    <property type="entry name" value="PrmA"/>
    <property type="match status" value="1"/>
</dbReference>
<dbReference type="InterPro" id="IPR025799">
    <property type="entry name" value="Arg_MeTrfase"/>
</dbReference>
<dbReference type="InterPro" id="IPR029063">
    <property type="entry name" value="SAM-dependent_MTases_sf"/>
</dbReference>
<keyword evidence="3 4" id="KW-0489">Methyltransferase</keyword>
<dbReference type="Gene3D" id="3.40.50.150">
    <property type="entry name" value="Vaccinia Virus protein VP39"/>
    <property type="match status" value="2"/>
</dbReference>
<keyword evidence="1 3" id="KW-0949">S-adenosyl-L-methionine</keyword>
<dbReference type="CDD" id="cd02440">
    <property type="entry name" value="AdoMet_MTases"/>
    <property type="match status" value="1"/>
</dbReference>
<keyword evidence="2" id="KW-0802">TPR repeat</keyword>
<dbReference type="SUPFAM" id="SSF53335">
    <property type="entry name" value="S-adenosyl-L-methionine-dependent methyltransferases"/>
    <property type="match status" value="2"/>
</dbReference>
<dbReference type="GO" id="GO:0042054">
    <property type="term" value="F:histone methyltransferase activity"/>
    <property type="evidence" value="ECO:0007669"/>
    <property type="project" value="TreeGrafter"/>
</dbReference>
<feature type="repeat" description="TPR" evidence="2">
    <location>
        <begin position="87"/>
        <end position="120"/>
    </location>
</feature>
<dbReference type="Gene3D" id="2.70.160.11">
    <property type="entry name" value="Hnrnp arginine n-methyltransferase1"/>
    <property type="match status" value="2"/>
</dbReference>
<protein>
    <submittedName>
        <fullName evidence="4">Protein arginine N-methyltransferase 10</fullName>
    </submittedName>
</protein>
<proteinExistence type="predicted"/>
<dbReference type="EMBL" id="GEDV01005461">
    <property type="protein sequence ID" value="JAP83096.1"/>
    <property type="molecule type" value="Transcribed_RNA"/>
</dbReference>
<sequence>MSLSENRKKMFQYSLSQIESCIENGTFGRALAHFCVVFKLQPSTKNDLKEAFLLAVGKHTEKLEAEERWTELFDCYEELLKAYYSCEELHHSLGALLLRHGHIKAAACSIRKALEINPNFTAARQSLDGLRTLLVECWHFRMLNDISRNEAFHDAITAAVQSGHKQVLDIGAGTGLLSLFALSAGAEKVYSCEVSPTSCEVARTVFDENDFGTKARIINKHSTDLTIPGDLDECVTLVVTETFDAGLFGEHVLKSLDHAWEHLLNKEPSACCQQKATVIPANAEVFACLIESQWIRSGQRVSVEVVEGVLKLENVELKATCDGEQPYDSEKLSRVKHGFQRLSEPFRLLSVDFNDHEEIKNLIKGIQWREKVCCTQSGILDAVCLWFRLKVGDAWLDTGPDSNSCWEQAIFTGPSAQVSCGEAVELNMTCQGHITMQCILQSSNNAPPKEVLSLEPAIIRAINTQAHVMVQISEKLSRTLEEQSSQTILDISCIPILGLLLVQCRPNRRLTCVRNSYSKDLVDHFVKAHKLEAAVTVVDSVEELYSEKQEQYDVFIVNVFEPSGLLRQGVFEDIALLRKSCLKHDVTMVPSSLTLRALLVESEALEEQSRLVSDSRTLGFRISDSINAFQVQMQQDICFATLPHRPLSDVFTLLEINMSNVGLDLPEISAVRSVPLLQTGRISGCCYWFEQECFGGITLSSYSDEDASLQAAVVFSSTIHGTVGTTVRVGTSCVDSSISIWLDNVRNGKVLQ</sequence>
<dbReference type="PROSITE" id="PS50005">
    <property type="entry name" value="TPR"/>
    <property type="match status" value="1"/>
</dbReference>
<evidence type="ECO:0000313" key="4">
    <source>
        <dbReference type="EMBL" id="JAP83096.1"/>
    </source>
</evidence>
<evidence type="ECO:0000256" key="2">
    <source>
        <dbReference type="PROSITE-ProRule" id="PRU00339"/>
    </source>
</evidence>
<organism evidence="4">
    <name type="scientific">Rhipicephalus appendiculatus</name>
    <name type="common">Brown ear tick</name>
    <dbReference type="NCBI Taxonomy" id="34631"/>
    <lineage>
        <taxon>Eukaryota</taxon>
        <taxon>Metazoa</taxon>
        <taxon>Ecdysozoa</taxon>
        <taxon>Arthropoda</taxon>
        <taxon>Chelicerata</taxon>
        <taxon>Arachnida</taxon>
        <taxon>Acari</taxon>
        <taxon>Parasitiformes</taxon>
        <taxon>Ixodida</taxon>
        <taxon>Ixodoidea</taxon>
        <taxon>Ixodidae</taxon>
        <taxon>Rhipicephalinae</taxon>
        <taxon>Rhipicephalus</taxon>
        <taxon>Rhipicephalus</taxon>
    </lineage>
</organism>
<name>A0A131YY39_RHIAP</name>
<dbReference type="PANTHER" id="PTHR11006:SF60">
    <property type="entry name" value="PROTEIN ARGININE N-METHYLTRANSFERASE 9"/>
    <property type="match status" value="1"/>
</dbReference>
<dbReference type="InterPro" id="IPR019734">
    <property type="entry name" value="TPR_rpt"/>
</dbReference>
<dbReference type="PROSITE" id="PS51678">
    <property type="entry name" value="SAM_MT_PRMT"/>
    <property type="match status" value="1"/>
</dbReference>
<dbReference type="AlphaFoldDB" id="A0A131YY39"/>
<dbReference type="InterPro" id="IPR011990">
    <property type="entry name" value="TPR-like_helical_dom_sf"/>
</dbReference>
<dbReference type="Gene3D" id="1.25.40.10">
    <property type="entry name" value="Tetratricopeptide repeat domain"/>
    <property type="match status" value="1"/>
</dbReference>
<accession>A0A131YY39</accession>